<dbReference type="Pfam" id="PF00096">
    <property type="entry name" value="zf-C2H2"/>
    <property type="match status" value="2"/>
</dbReference>
<keyword evidence="1" id="KW-0479">Metal-binding</keyword>
<evidence type="ECO:0000256" key="5">
    <source>
        <dbReference type="PROSITE-ProRule" id="PRU00042"/>
    </source>
</evidence>
<evidence type="ECO:0000256" key="3">
    <source>
        <dbReference type="ARBA" id="ARBA00022771"/>
    </source>
</evidence>
<dbReference type="GO" id="GO:0000981">
    <property type="term" value="F:DNA-binding transcription factor activity, RNA polymerase II-specific"/>
    <property type="evidence" value="ECO:0007669"/>
    <property type="project" value="TreeGrafter"/>
</dbReference>
<evidence type="ECO:0000259" key="7">
    <source>
        <dbReference type="PROSITE" id="PS50157"/>
    </source>
</evidence>
<proteinExistence type="predicted"/>
<feature type="domain" description="C2H2-type" evidence="7">
    <location>
        <begin position="384"/>
        <end position="411"/>
    </location>
</feature>
<organism evidence="8 9">
    <name type="scientific">Romanomermis culicivorax</name>
    <name type="common">Nematode worm</name>
    <dbReference type="NCBI Taxonomy" id="13658"/>
    <lineage>
        <taxon>Eukaryota</taxon>
        <taxon>Metazoa</taxon>
        <taxon>Ecdysozoa</taxon>
        <taxon>Nematoda</taxon>
        <taxon>Enoplea</taxon>
        <taxon>Dorylaimia</taxon>
        <taxon>Mermithida</taxon>
        <taxon>Mermithoidea</taxon>
        <taxon>Mermithidae</taxon>
        <taxon>Romanomermis</taxon>
    </lineage>
</organism>
<reference evidence="9" key="1">
    <citation type="submission" date="2022-11" db="UniProtKB">
        <authorList>
            <consortium name="WormBaseParasite"/>
        </authorList>
    </citation>
    <scope>IDENTIFICATION</scope>
</reference>
<keyword evidence="2" id="KW-0677">Repeat</keyword>
<dbReference type="PANTHER" id="PTHR24379">
    <property type="entry name" value="KRAB AND ZINC FINGER DOMAIN-CONTAINING"/>
    <property type="match status" value="1"/>
</dbReference>
<dbReference type="PROSITE" id="PS50157">
    <property type="entry name" value="ZINC_FINGER_C2H2_2"/>
    <property type="match status" value="5"/>
</dbReference>
<keyword evidence="4" id="KW-0862">Zinc</keyword>
<dbReference type="FunFam" id="3.30.160.60:FF:000110">
    <property type="entry name" value="Zinc finger protein-like"/>
    <property type="match status" value="1"/>
</dbReference>
<dbReference type="GO" id="GO:0005634">
    <property type="term" value="C:nucleus"/>
    <property type="evidence" value="ECO:0007669"/>
    <property type="project" value="TreeGrafter"/>
</dbReference>
<keyword evidence="3 5" id="KW-0863">Zinc-finger</keyword>
<dbReference type="PROSITE" id="PS00028">
    <property type="entry name" value="ZINC_FINGER_C2H2_1"/>
    <property type="match status" value="8"/>
</dbReference>
<feature type="domain" description="C2H2-type" evidence="7">
    <location>
        <begin position="355"/>
        <end position="383"/>
    </location>
</feature>
<name>A0A915IFR7_ROMCU</name>
<feature type="region of interest" description="Disordered" evidence="6">
    <location>
        <begin position="1"/>
        <end position="28"/>
    </location>
</feature>
<dbReference type="PANTHER" id="PTHR24379:SF121">
    <property type="entry name" value="C2H2-TYPE DOMAIN-CONTAINING PROTEIN"/>
    <property type="match status" value="1"/>
</dbReference>
<dbReference type="Gene3D" id="3.30.160.60">
    <property type="entry name" value="Classic Zinc Finger"/>
    <property type="match status" value="4"/>
</dbReference>
<dbReference type="OMA" id="HVANHAY"/>
<feature type="domain" description="C2H2-type" evidence="7">
    <location>
        <begin position="411"/>
        <end position="439"/>
    </location>
</feature>
<evidence type="ECO:0000313" key="8">
    <source>
        <dbReference type="Proteomes" id="UP000887565"/>
    </source>
</evidence>
<feature type="domain" description="C2H2-type" evidence="7">
    <location>
        <begin position="238"/>
        <end position="267"/>
    </location>
</feature>
<dbReference type="WBParaSite" id="nRc.2.0.1.t12985-RA">
    <property type="protein sequence ID" value="nRc.2.0.1.t12985-RA"/>
    <property type="gene ID" value="nRc.2.0.1.g12985"/>
</dbReference>
<dbReference type="InterPro" id="IPR036236">
    <property type="entry name" value="Znf_C2H2_sf"/>
</dbReference>
<feature type="domain" description="C2H2-type" evidence="7">
    <location>
        <begin position="300"/>
        <end position="327"/>
    </location>
</feature>
<dbReference type="SUPFAM" id="SSF57667">
    <property type="entry name" value="beta-beta-alpha zinc fingers"/>
    <property type="match status" value="3"/>
</dbReference>
<evidence type="ECO:0000313" key="9">
    <source>
        <dbReference type="WBParaSite" id="nRc.2.0.1.t12985-RA"/>
    </source>
</evidence>
<protein>
    <submittedName>
        <fullName evidence="9">C2H2-type domain-containing protein</fullName>
    </submittedName>
</protein>
<sequence length="484" mass="56111">MKPIKRKYNLPANTSISRSPDLSPIPPPYSPISDVVEHDYIRVDEDDSDYEFEDEESLSNTQYVGNLSTVDPQVELDCRTWMKIDHFSATEKIMFNCCFGYCNSTFASYGQLEEHLCFEHFLDTDVNQEIFTCGVRGCGLKLKNVAAYKRHLIFHCYHAKLQYKGAIIVCSEPEPPNLACRKNREKSKFNALDYNGESLECSWHFCNNKFDDVGLFLGHVADHCREDYREGDRSVTLLMCLWEGCSSVFQRRHELTNHVKSHTKEKSVACPCCGAFFSNDTKFADHIMRQTKNGLDDNELKCFHCNKVFPSERLLREHSRRHINTHKCPYCEMTANGPHNMRLHIRSRHSDVKGHQCTKCSSSFTRKNDLQRHIMSIHSNEKVFECDECGSKFPWKQSLLTHKRFHAKPTYACHLCSNRYSLGNLLSRHLRKEHGLNLPAGHKRFIYKRCADGLQRLQTIRYENSNIGTLPDDVVDPDVTFDER</sequence>
<evidence type="ECO:0000256" key="4">
    <source>
        <dbReference type="ARBA" id="ARBA00022833"/>
    </source>
</evidence>
<evidence type="ECO:0000256" key="6">
    <source>
        <dbReference type="SAM" id="MobiDB-lite"/>
    </source>
</evidence>
<dbReference type="Proteomes" id="UP000887565">
    <property type="component" value="Unplaced"/>
</dbReference>
<dbReference type="GO" id="GO:0000977">
    <property type="term" value="F:RNA polymerase II transcription regulatory region sequence-specific DNA binding"/>
    <property type="evidence" value="ECO:0007669"/>
    <property type="project" value="TreeGrafter"/>
</dbReference>
<dbReference type="SMART" id="SM00355">
    <property type="entry name" value="ZnF_C2H2"/>
    <property type="match status" value="10"/>
</dbReference>
<dbReference type="GO" id="GO:0008270">
    <property type="term" value="F:zinc ion binding"/>
    <property type="evidence" value="ECO:0007669"/>
    <property type="project" value="UniProtKB-KW"/>
</dbReference>
<keyword evidence="8" id="KW-1185">Reference proteome</keyword>
<dbReference type="InterPro" id="IPR013087">
    <property type="entry name" value="Znf_C2H2_type"/>
</dbReference>
<dbReference type="AlphaFoldDB" id="A0A915IFR7"/>
<accession>A0A915IFR7</accession>
<evidence type="ECO:0000256" key="2">
    <source>
        <dbReference type="ARBA" id="ARBA00022737"/>
    </source>
</evidence>
<evidence type="ECO:0000256" key="1">
    <source>
        <dbReference type="ARBA" id="ARBA00022723"/>
    </source>
</evidence>